<evidence type="ECO:0000256" key="1">
    <source>
        <dbReference type="ARBA" id="ARBA00004584"/>
    </source>
</evidence>
<dbReference type="SMART" id="SM00298">
    <property type="entry name" value="CHROMO"/>
    <property type="match status" value="1"/>
</dbReference>
<feature type="domain" description="Chromo" evidence="10">
    <location>
        <begin position="246"/>
        <end position="309"/>
    </location>
</feature>
<dbReference type="CDD" id="cd00024">
    <property type="entry name" value="CD_CSD"/>
    <property type="match status" value="1"/>
</dbReference>
<dbReference type="InterPro" id="IPR000953">
    <property type="entry name" value="Chromo/chromo_shadow_dom"/>
</dbReference>
<dbReference type="Gene3D" id="2.170.270.10">
    <property type="entry name" value="SET domain"/>
    <property type="match status" value="1"/>
</dbReference>
<evidence type="ECO:0000256" key="4">
    <source>
        <dbReference type="ARBA" id="ARBA00022679"/>
    </source>
</evidence>
<dbReference type="PANTHER" id="PTHR46223">
    <property type="entry name" value="HISTONE-LYSINE N-METHYLTRANSFERASE SUV39H"/>
    <property type="match status" value="1"/>
</dbReference>
<dbReference type="Pfam" id="PF00385">
    <property type="entry name" value="Chromo"/>
    <property type="match status" value="1"/>
</dbReference>
<keyword evidence="7" id="KW-0862">Zinc</keyword>
<evidence type="ECO:0000259" key="11">
    <source>
        <dbReference type="PROSITE" id="PS50280"/>
    </source>
</evidence>
<dbReference type="PROSITE" id="PS50280">
    <property type="entry name" value="SET"/>
    <property type="match status" value="1"/>
</dbReference>
<feature type="region of interest" description="Disordered" evidence="9">
    <location>
        <begin position="90"/>
        <end position="112"/>
    </location>
</feature>
<evidence type="ECO:0000256" key="6">
    <source>
        <dbReference type="ARBA" id="ARBA00022723"/>
    </source>
</evidence>
<name>A0A1B3PDE4_POLVA</name>
<evidence type="ECO:0000256" key="3">
    <source>
        <dbReference type="ARBA" id="ARBA00022603"/>
    </source>
</evidence>
<feature type="domain" description="SET" evidence="11">
    <location>
        <begin position="497"/>
        <end position="622"/>
    </location>
</feature>
<proteinExistence type="evidence at transcript level"/>
<dbReference type="InterPro" id="IPR046341">
    <property type="entry name" value="SET_dom_sf"/>
</dbReference>
<dbReference type="InterPro" id="IPR023780">
    <property type="entry name" value="Chromo_domain"/>
</dbReference>
<dbReference type="Pfam" id="PF00856">
    <property type="entry name" value="SET"/>
    <property type="match status" value="1"/>
</dbReference>
<dbReference type="AlphaFoldDB" id="A0A1B3PDE4"/>
<comment type="subcellular location">
    <subcellularLocation>
        <location evidence="1">Chromosome</location>
        <location evidence="1">Centromere</location>
    </subcellularLocation>
</comment>
<dbReference type="Pfam" id="PF05033">
    <property type="entry name" value="Pre-SET"/>
    <property type="match status" value="1"/>
</dbReference>
<keyword evidence="5" id="KW-0949">S-adenosyl-L-methionine</keyword>
<sequence>MSKTEIFIFPPEKHEVDTESGYCSSSSSANKIVNNLTEIDPLQLVNNLNSHEKRDDVEDQQNEISPSLKLSKRLSICVEKKYTEIFKTVSERRSKRRSTSKSRPRQIINDNKITNVNNNSYSYKSVSSIEQHKSSPLPYQKKIQKPRRKSEYVENNILPNKKKIIRRKSVYFENARISAYEESFEIKRSRRLSISTNSKQSENFSKRLKENSSNIESLPNTSFNLNTNTQENGIKTHKPPENTVEEEVEDIGYIKIENIEGKSIMKFHVKWVGSPPEKNTYEPLDHIRHCDILIEFIERKFKFFQSEIEELLIELQSESEYIQNKFNKRDKLSILNDLKKFDEIEFKCSLLAIIYDYDGKIYDSFFKRTKYNCMIYENYLRWKEEEESNQKMIEKIMKAENYSFTLTSENLVDFEPIPKFIYLSKVKYPKVQRIINVGCKCKKCDDYSFCCPISKGYDFVYDLNERLCTKDVQMIVECNDFCSCNSNCPNRPKNISASLQIFKTDTRGWGIKTCEDIPFGTFIIEYTGEFLNKKEAAKRANEYHKTGNTYMFDLDYNDDCIAYYSIDATYQGNLSRFINHSCSPNLQAWPATSCNDDPLMHKLYYFSQRFISAGEELTIDYTGGRKENNSEILNTECLCDSSSCKKLIF</sequence>
<evidence type="ECO:0000256" key="2">
    <source>
        <dbReference type="ARBA" id="ARBA00022454"/>
    </source>
</evidence>
<evidence type="ECO:0000256" key="9">
    <source>
        <dbReference type="SAM" id="MobiDB-lite"/>
    </source>
</evidence>
<feature type="compositionally biased region" description="Basic residues" evidence="9">
    <location>
        <begin position="93"/>
        <end position="104"/>
    </location>
</feature>
<keyword evidence="6" id="KW-0479">Metal-binding</keyword>
<dbReference type="EMBL" id="KU659932">
    <property type="protein sequence ID" value="AOG17731.1"/>
    <property type="molecule type" value="mRNA"/>
</dbReference>
<keyword evidence="8" id="KW-0137">Centromere</keyword>
<reference evidence="12" key="1">
    <citation type="submission" date="2016-01" db="EMBL/GenBank/DDBJ databases">
        <title>Diversity of S-adenosylmethionine dependent methyltransferases of the cryptobiotic chironomid in relation to desiccation stress resistance.</title>
        <authorList>
            <person name="Deviatiiarov R."/>
            <person name="Gusev O."/>
            <person name="Aupov R."/>
            <person name="Cornette R."/>
            <person name="Kikawada T."/>
        </authorList>
    </citation>
    <scope>NUCLEOTIDE SEQUENCE</scope>
</reference>
<evidence type="ECO:0000256" key="5">
    <source>
        <dbReference type="ARBA" id="ARBA00022691"/>
    </source>
</evidence>
<keyword evidence="4 12" id="KW-0808">Transferase</keyword>
<dbReference type="SMART" id="SM00317">
    <property type="entry name" value="SET"/>
    <property type="match status" value="1"/>
</dbReference>
<dbReference type="GO" id="GO:0032259">
    <property type="term" value="P:methylation"/>
    <property type="evidence" value="ECO:0007669"/>
    <property type="project" value="UniProtKB-KW"/>
</dbReference>
<evidence type="ECO:0000259" key="10">
    <source>
        <dbReference type="PROSITE" id="PS50013"/>
    </source>
</evidence>
<dbReference type="SUPFAM" id="SSF54160">
    <property type="entry name" value="Chromo domain-like"/>
    <property type="match status" value="1"/>
</dbReference>
<dbReference type="Gene3D" id="2.40.50.40">
    <property type="match status" value="1"/>
</dbReference>
<dbReference type="SMART" id="SM00468">
    <property type="entry name" value="PreSET"/>
    <property type="match status" value="1"/>
</dbReference>
<feature type="non-terminal residue" evidence="12">
    <location>
        <position position="649"/>
    </location>
</feature>
<keyword evidence="2" id="KW-0158">Chromosome</keyword>
<dbReference type="GO" id="GO:0046974">
    <property type="term" value="F:histone H3K9 methyltransferase activity"/>
    <property type="evidence" value="ECO:0007669"/>
    <property type="project" value="TreeGrafter"/>
</dbReference>
<organism evidence="12">
    <name type="scientific">Polypedilum vanderplanki</name>
    <name type="common">Sleeping chironomid midge</name>
    <dbReference type="NCBI Taxonomy" id="319348"/>
    <lineage>
        <taxon>Eukaryota</taxon>
        <taxon>Metazoa</taxon>
        <taxon>Ecdysozoa</taxon>
        <taxon>Arthropoda</taxon>
        <taxon>Hexapoda</taxon>
        <taxon>Insecta</taxon>
        <taxon>Pterygota</taxon>
        <taxon>Neoptera</taxon>
        <taxon>Endopterygota</taxon>
        <taxon>Diptera</taxon>
        <taxon>Nematocera</taxon>
        <taxon>Chironomoidea</taxon>
        <taxon>Chironomidae</taxon>
        <taxon>Chironominae</taxon>
        <taxon>Polypedilum</taxon>
        <taxon>Polypedilum</taxon>
    </lineage>
</organism>
<dbReference type="InterPro" id="IPR016197">
    <property type="entry name" value="Chromo-like_dom_sf"/>
</dbReference>
<feature type="compositionally biased region" description="Polar residues" evidence="9">
    <location>
        <begin position="211"/>
        <end position="233"/>
    </location>
</feature>
<gene>
    <name evidence="12" type="primary">HMT-22</name>
</gene>
<keyword evidence="3 12" id="KW-0489">Methyltransferase</keyword>
<evidence type="ECO:0000256" key="8">
    <source>
        <dbReference type="ARBA" id="ARBA00023328"/>
    </source>
</evidence>
<feature type="region of interest" description="Disordered" evidence="9">
    <location>
        <begin position="195"/>
        <end position="239"/>
    </location>
</feature>
<dbReference type="PANTHER" id="PTHR46223:SF4">
    <property type="entry name" value="HISTONE-LYSINE N-METHYLTRANSFERASE-RELATED"/>
    <property type="match status" value="1"/>
</dbReference>
<dbReference type="InterPro" id="IPR007728">
    <property type="entry name" value="Pre-SET_dom"/>
</dbReference>
<dbReference type="PROSITE" id="PS50013">
    <property type="entry name" value="CHROMO_2"/>
    <property type="match status" value="1"/>
</dbReference>
<feature type="region of interest" description="Disordered" evidence="9">
    <location>
        <begin position="128"/>
        <end position="150"/>
    </location>
</feature>
<dbReference type="GO" id="GO:0005634">
    <property type="term" value="C:nucleus"/>
    <property type="evidence" value="ECO:0007669"/>
    <property type="project" value="InterPro"/>
</dbReference>
<evidence type="ECO:0000313" key="12">
    <source>
        <dbReference type="EMBL" id="AOG17731.1"/>
    </source>
</evidence>
<dbReference type="InterPro" id="IPR050973">
    <property type="entry name" value="H3K9_Histone-Lys_N-MTase"/>
</dbReference>
<accession>A0A1B3PDE4</accession>
<protein>
    <submittedName>
        <fullName evidence="12">Putative histone-lysine N-methyltransferase SUV39H2-like protein</fullName>
    </submittedName>
</protein>
<dbReference type="GO" id="GO:0008270">
    <property type="term" value="F:zinc ion binding"/>
    <property type="evidence" value="ECO:0007669"/>
    <property type="project" value="InterPro"/>
</dbReference>
<dbReference type="InterPro" id="IPR001214">
    <property type="entry name" value="SET_dom"/>
</dbReference>
<dbReference type="SUPFAM" id="SSF82199">
    <property type="entry name" value="SET domain"/>
    <property type="match status" value="1"/>
</dbReference>
<dbReference type="GO" id="GO:0000775">
    <property type="term" value="C:chromosome, centromeric region"/>
    <property type="evidence" value="ECO:0007669"/>
    <property type="project" value="UniProtKB-SubCell"/>
</dbReference>
<evidence type="ECO:0000256" key="7">
    <source>
        <dbReference type="ARBA" id="ARBA00022833"/>
    </source>
</evidence>